<dbReference type="EMBL" id="CM042027">
    <property type="protein sequence ID" value="KAI3802347.1"/>
    <property type="molecule type" value="Genomic_DNA"/>
</dbReference>
<organism evidence="1 2">
    <name type="scientific">Smallanthus sonchifolius</name>
    <dbReference type="NCBI Taxonomy" id="185202"/>
    <lineage>
        <taxon>Eukaryota</taxon>
        <taxon>Viridiplantae</taxon>
        <taxon>Streptophyta</taxon>
        <taxon>Embryophyta</taxon>
        <taxon>Tracheophyta</taxon>
        <taxon>Spermatophyta</taxon>
        <taxon>Magnoliopsida</taxon>
        <taxon>eudicotyledons</taxon>
        <taxon>Gunneridae</taxon>
        <taxon>Pentapetalae</taxon>
        <taxon>asterids</taxon>
        <taxon>campanulids</taxon>
        <taxon>Asterales</taxon>
        <taxon>Asteraceae</taxon>
        <taxon>Asteroideae</taxon>
        <taxon>Heliantheae alliance</taxon>
        <taxon>Millerieae</taxon>
        <taxon>Smallanthus</taxon>
    </lineage>
</organism>
<dbReference type="Proteomes" id="UP001056120">
    <property type="component" value="Linkage Group LG10"/>
</dbReference>
<reference evidence="1 2" key="2">
    <citation type="journal article" date="2022" name="Mol. Ecol. Resour.">
        <title>The genomes of chicory, endive, great burdock and yacon provide insights into Asteraceae paleo-polyploidization history and plant inulin production.</title>
        <authorList>
            <person name="Fan W."/>
            <person name="Wang S."/>
            <person name="Wang H."/>
            <person name="Wang A."/>
            <person name="Jiang F."/>
            <person name="Liu H."/>
            <person name="Zhao H."/>
            <person name="Xu D."/>
            <person name="Zhang Y."/>
        </authorList>
    </citation>
    <scope>NUCLEOTIDE SEQUENCE [LARGE SCALE GENOMIC DNA]</scope>
    <source>
        <strain evidence="2">cv. Yunnan</strain>
        <tissue evidence="1">Leaves</tissue>
    </source>
</reference>
<comment type="caution">
    <text evidence="1">The sequence shown here is derived from an EMBL/GenBank/DDBJ whole genome shotgun (WGS) entry which is preliminary data.</text>
</comment>
<accession>A0ACB9I5L1</accession>
<keyword evidence="2" id="KW-1185">Reference proteome</keyword>
<proteinExistence type="predicted"/>
<gene>
    <name evidence="1" type="ORF">L1987_30478</name>
</gene>
<name>A0ACB9I5L1_9ASTR</name>
<reference evidence="2" key="1">
    <citation type="journal article" date="2022" name="Mol. Ecol. Resour.">
        <title>The genomes of chicory, endive, great burdock and yacon provide insights into Asteraceae palaeo-polyploidization history and plant inulin production.</title>
        <authorList>
            <person name="Fan W."/>
            <person name="Wang S."/>
            <person name="Wang H."/>
            <person name="Wang A."/>
            <person name="Jiang F."/>
            <person name="Liu H."/>
            <person name="Zhao H."/>
            <person name="Xu D."/>
            <person name="Zhang Y."/>
        </authorList>
    </citation>
    <scope>NUCLEOTIDE SEQUENCE [LARGE SCALE GENOMIC DNA]</scope>
    <source>
        <strain evidence="2">cv. Yunnan</strain>
    </source>
</reference>
<sequence length="92" mass="11487">MAKYFMKRRHDLSYNKTPCDEVEDMFILLKEGLKRFGYKRRIIFMFMVWKMEMNHIFWGWVGVGDYNGYKRFWITSLKWKFTDWKYNIFGIG</sequence>
<evidence type="ECO:0000313" key="1">
    <source>
        <dbReference type="EMBL" id="KAI3802347.1"/>
    </source>
</evidence>
<protein>
    <submittedName>
        <fullName evidence="1">Uncharacterized protein</fullName>
    </submittedName>
</protein>
<evidence type="ECO:0000313" key="2">
    <source>
        <dbReference type="Proteomes" id="UP001056120"/>
    </source>
</evidence>